<evidence type="ECO:0000256" key="9">
    <source>
        <dbReference type="PIRSR" id="PIRSR605150-3"/>
    </source>
</evidence>
<comment type="caution">
    <text evidence="11">The sequence shown here is derived from an EMBL/GenBank/DDBJ whole genome shotgun (WGS) entry which is preliminary data.</text>
</comment>
<evidence type="ECO:0000256" key="1">
    <source>
        <dbReference type="ARBA" id="ARBA00004127"/>
    </source>
</evidence>
<feature type="transmembrane region" description="Helical" evidence="10">
    <location>
        <begin position="69"/>
        <end position="89"/>
    </location>
</feature>
<feature type="transmembrane region" description="Helical" evidence="10">
    <location>
        <begin position="577"/>
        <end position="597"/>
    </location>
</feature>
<evidence type="ECO:0000256" key="6">
    <source>
        <dbReference type="ARBA" id="ARBA00023136"/>
    </source>
</evidence>
<evidence type="ECO:0000256" key="4">
    <source>
        <dbReference type="ARBA" id="ARBA00022692"/>
    </source>
</evidence>
<dbReference type="GO" id="GO:0016760">
    <property type="term" value="F:cellulose synthase (UDP-forming) activity"/>
    <property type="evidence" value="ECO:0007669"/>
    <property type="project" value="InterPro"/>
</dbReference>
<evidence type="ECO:0000256" key="5">
    <source>
        <dbReference type="ARBA" id="ARBA00022989"/>
    </source>
</evidence>
<gene>
    <name evidence="11" type="ORF">Sradi_2728500</name>
</gene>
<reference evidence="11" key="2">
    <citation type="journal article" date="2024" name="Plant">
        <title>Genomic evolution and insights into agronomic trait innovations of Sesamum species.</title>
        <authorList>
            <person name="Miao H."/>
            <person name="Wang L."/>
            <person name="Qu L."/>
            <person name="Liu H."/>
            <person name="Sun Y."/>
            <person name="Le M."/>
            <person name="Wang Q."/>
            <person name="Wei S."/>
            <person name="Zheng Y."/>
            <person name="Lin W."/>
            <person name="Duan Y."/>
            <person name="Cao H."/>
            <person name="Xiong S."/>
            <person name="Wang X."/>
            <person name="Wei L."/>
            <person name="Li C."/>
            <person name="Ma Q."/>
            <person name="Ju M."/>
            <person name="Zhao R."/>
            <person name="Li G."/>
            <person name="Mu C."/>
            <person name="Tian Q."/>
            <person name="Mei H."/>
            <person name="Zhang T."/>
            <person name="Gao T."/>
            <person name="Zhang H."/>
        </authorList>
    </citation>
    <scope>NUCLEOTIDE SEQUENCE</scope>
    <source>
        <strain evidence="11">G02</strain>
    </source>
</reference>
<dbReference type="GO" id="GO:0016020">
    <property type="term" value="C:membrane"/>
    <property type="evidence" value="ECO:0007669"/>
    <property type="project" value="InterPro"/>
</dbReference>
<dbReference type="InterPro" id="IPR005150">
    <property type="entry name" value="Cellulose_synth"/>
</dbReference>
<comment type="subcellular location">
    <subcellularLocation>
        <location evidence="1">Endomembrane system</location>
        <topology evidence="1">Multi-pass membrane protein</topology>
    </subcellularLocation>
</comment>
<dbReference type="Pfam" id="PF03552">
    <property type="entry name" value="Cellulose_synt"/>
    <property type="match status" value="2"/>
</dbReference>
<feature type="binding site" evidence="9">
    <location>
        <position position="285"/>
    </location>
    <ligand>
        <name>Mn(2+)</name>
        <dbReference type="ChEBI" id="CHEBI:29035"/>
    </ligand>
</feature>
<sequence length="726" mass="81913">MAAISLHSSYGLLSSRTSSMEPTATSLNTCTVQQPRAALGRLHMLLHFFAVSALLYYRISNLIHGSVPLLSWGLITLSELVFAFIWTLAQAFRWRPVVRTVAPENLPGDEKLPALDVFICTADPKKEPVVEVMNTVLSAMALDYPTEKAVVYLSDDGGAAVTLYAMKEACAFARSWLPFCRKYGVKSRALRHSSPLFVMMRGRFWRVMNSRRKKIKSSQIMNFSREMWRRQLRLRIPWTTTALLVLRLVIYDNKNNEGAKDDHSKLPLLVYMSREKRPSRPHRFKAGALNALLRVSGIMSNAPYTLVLDCDMYCNDPTSAKQAMCFHLDPKFSDTLSFVQFPQIFYNISKNDIYDGQARSAYKTKYQGMDGIKGTVCAGTGYFLKKKALYCSPNQEDEFLEEPEKNFGFSTKLIDSLQALTGKNVRERENLSDATIEEAKKLASCTYEQNTRWGKDIGYSYDCLLESTFTGYLLHCKGWTSVYLYPERPCFLGCTTIDMKDALIQLMKWASGLVQAGLSKFSPLTYGMSKMSALQSMCYGYFMFTHLFSIACLLYGIVPQLSFLYGVPLYPKVTNPWFAVFAAVFLSSLSQHIYEVVSSGGSMRTMWNEQRIWMIKSVTACLFGCFDVLMKYVGMAKANFRLTNKAIDQEKLDKYEKGKFDFQGAKMFMIPLTVLVLLNLGCFIGGMKGLISGGDVKEMFGQGFLSSYVLVLSLPILEGLIPKIGK</sequence>
<dbReference type="InterPro" id="IPR029044">
    <property type="entry name" value="Nucleotide-diphossugar_trans"/>
</dbReference>
<evidence type="ECO:0000313" key="11">
    <source>
        <dbReference type="EMBL" id="KAL0388467.1"/>
    </source>
</evidence>
<organism evidence="11">
    <name type="scientific">Sesamum radiatum</name>
    <name type="common">Black benniseed</name>
    <dbReference type="NCBI Taxonomy" id="300843"/>
    <lineage>
        <taxon>Eukaryota</taxon>
        <taxon>Viridiplantae</taxon>
        <taxon>Streptophyta</taxon>
        <taxon>Embryophyta</taxon>
        <taxon>Tracheophyta</taxon>
        <taxon>Spermatophyta</taxon>
        <taxon>Magnoliopsida</taxon>
        <taxon>eudicotyledons</taxon>
        <taxon>Gunneridae</taxon>
        <taxon>Pentapetalae</taxon>
        <taxon>asterids</taxon>
        <taxon>lamiids</taxon>
        <taxon>Lamiales</taxon>
        <taxon>Pedaliaceae</taxon>
        <taxon>Sesamum</taxon>
    </lineage>
</organism>
<proteinExistence type="predicted"/>
<dbReference type="GO" id="GO:0071555">
    <property type="term" value="P:cell wall organization"/>
    <property type="evidence" value="ECO:0007669"/>
    <property type="project" value="UniProtKB-KW"/>
</dbReference>
<dbReference type="GO" id="GO:0030244">
    <property type="term" value="P:cellulose biosynthetic process"/>
    <property type="evidence" value="ECO:0007669"/>
    <property type="project" value="InterPro"/>
</dbReference>
<feature type="binding site" evidence="8">
    <location>
        <position position="127"/>
    </location>
    <ligand>
        <name>UDP-alpha-D-glucose</name>
        <dbReference type="ChEBI" id="CHEBI:58885"/>
    </ligand>
</feature>
<dbReference type="PANTHER" id="PTHR13301">
    <property type="entry name" value="X-BOX TRANSCRIPTION FACTOR-RELATED"/>
    <property type="match status" value="1"/>
</dbReference>
<keyword evidence="5 10" id="KW-1133">Transmembrane helix</keyword>
<protein>
    <submittedName>
        <fullName evidence="11">Cellulose synthase-like protein G3</fullName>
    </submittedName>
</protein>
<accession>A0AAW2S810</accession>
<evidence type="ECO:0000256" key="8">
    <source>
        <dbReference type="PIRSR" id="PIRSR605150-2"/>
    </source>
</evidence>
<feature type="binding site" evidence="8">
    <location>
        <position position="156"/>
    </location>
    <ligand>
        <name>UDP-alpha-D-glucose</name>
        <dbReference type="ChEBI" id="CHEBI:58885"/>
    </ligand>
</feature>
<dbReference type="AlphaFoldDB" id="A0AAW2S810"/>
<feature type="transmembrane region" description="Helical" evidence="10">
    <location>
        <begin position="538"/>
        <end position="557"/>
    </location>
</feature>
<feature type="transmembrane region" description="Helical" evidence="10">
    <location>
        <begin position="38"/>
        <end position="57"/>
    </location>
</feature>
<feature type="transmembrane region" description="Helical" evidence="10">
    <location>
        <begin position="699"/>
        <end position="721"/>
    </location>
</feature>
<evidence type="ECO:0000256" key="10">
    <source>
        <dbReference type="SAM" id="Phobius"/>
    </source>
</evidence>
<keyword evidence="6 10" id="KW-0472">Membrane</keyword>
<dbReference type="EMBL" id="JACGWJ010000011">
    <property type="protein sequence ID" value="KAL0388467.1"/>
    <property type="molecule type" value="Genomic_DNA"/>
</dbReference>
<feature type="transmembrane region" description="Helical" evidence="10">
    <location>
        <begin position="667"/>
        <end position="687"/>
    </location>
</feature>
<keyword evidence="4 10" id="KW-0812">Transmembrane</keyword>
<keyword evidence="3" id="KW-0808">Transferase</keyword>
<name>A0AAW2S810_SESRA</name>
<dbReference type="SUPFAM" id="SSF53448">
    <property type="entry name" value="Nucleotide-diphospho-sugar transferases"/>
    <property type="match status" value="1"/>
</dbReference>
<feature type="binding site" evidence="9">
    <location>
        <position position="309"/>
    </location>
    <ligand>
        <name>Mn(2+)</name>
        <dbReference type="ChEBI" id="CHEBI:29035"/>
    </ligand>
</feature>
<dbReference type="GO" id="GO:0012505">
    <property type="term" value="C:endomembrane system"/>
    <property type="evidence" value="ECO:0007669"/>
    <property type="project" value="UniProtKB-SubCell"/>
</dbReference>
<evidence type="ECO:0000256" key="3">
    <source>
        <dbReference type="ARBA" id="ARBA00022679"/>
    </source>
</evidence>
<evidence type="ECO:0000256" key="7">
    <source>
        <dbReference type="ARBA" id="ARBA00023316"/>
    </source>
</evidence>
<keyword evidence="2" id="KW-0328">Glycosyltransferase</keyword>
<dbReference type="Gene3D" id="3.90.550.10">
    <property type="entry name" value="Spore Coat Polysaccharide Biosynthesis Protein SpsA, Chain A"/>
    <property type="match status" value="2"/>
</dbReference>
<evidence type="ECO:0000256" key="2">
    <source>
        <dbReference type="ARBA" id="ARBA00022676"/>
    </source>
</evidence>
<reference evidence="11" key="1">
    <citation type="submission" date="2020-06" db="EMBL/GenBank/DDBJ databases">
        <authorList>
            <person name="Li T."/>
            <person name="Hu X."/>
            <person name="Zhang T."/>
            <person name="Song X."/>
            <person name="Zhang H."/>
            <person name="Dai N."/>
            <person name="Sheng W."/>
            <person name="Hou X."/>
            <person name="Wei L."/>
        </authorList>
    </citation>
    <scope>NUCLEOTIDE SEQUENCE</scope>
    <source>
        <strain evidence="11">G02</strain>
        <tissue evidence="11">Leaf</tissue>
    </source>
</reference>
<keyword evidence="7" id="KW-0961">Cell wall biogenesis/degradation</keyword>
<feature type="binding site" evidence="8">
    <location>
        <position position="126"/>
    </location>
    <ligand>
        <name>UDP-alpha-D-glucose</name>
        <dbReference type="ChEBI" id="CHEBI:58885"/>
    </ligand>
</feature>